<reference evidence="1 2" key="1">
    <citation type="submission" date="2018-11" db="EMBL/GenBank/DDBJ databases">
        <title>Complete genome sequence of Paenibacillus baekrokdamisoli strain KCTC 33723.</title>
        <authorList>
            <person name="Kang S.W."/>
            <person name="Lee K.C."/>
            <person name="Kim K.K."/>
            <person name="Kim J.S."/>
            <person name="Kim D.S."/>
            <person name="Ko S.H."/>
            <person name="Yang S.H."/>
            <person name="Lee J.S."/>
        </authorList>
    </citation>
    <scope>NUCLEOTIDE SEQUENCE [LARGE SCALE GENOMIC DNA]</scope>
    <source>
        <strain evidence="1 2">KCTC 33723</strain>
    </source>
</reference>
<dbReference type="AlphaFoldDB" id="A0A3G9IYW4"/>
<keyword evidence="2" id="KW-1185">Reference proteome</keyword>
<dbReference type="Proteomes" id="UP000275368">
    <property type="component" value="Chromosome"/>
</dbReference>
<accession>A0A3G9IYW4</accession>
<dbReference type="KEGG" id="pbk:Back11_51010"/>
<evidence type="ECO:0000313" key="2">
    <source>
        <dbReference type="Proteomes" id="UP000275368"/>
    </source>
</evidence>
<proteinExistence type="predicted"/>
<dbReference type="EMBL" id="AP019308">
    <property type="protein sequence ID" value="BBH23756.1"/>
    <property type="molecule type" value="Genomic_DNA"/>
</dbReference>
<name>A0A3G9IYW4_9BACL</name>
<sequence length="39" mass="3961">MSSKEVQAHQVSARAVPLKGQARATSALVRAAAAEVQAA</sequence>
<gene>
    <name evidence="1" type="ORF">Back11_51010</name>
</gene>
<evidence type="ECO:0000313" key="1">
    <source>
        <dbReference type="EMBL" id="BBH23756.1"/>
    </source>
</evidence>
<protein>
    <submittedName>
        <fullName evidence="1">Uncharacterized protein</fullName>
    </submittedName>
</protein>
<organism evidence="1 2">
    <name type="scientific">Paenibacillus baekrokdamisoli</name>
    <dbReference type="NCBI Taxonomy" id="1712516"/>
    <lineage>
        <taxon>Bacteria</taxon>
        <taxon>Bacillati</taxon>
        <taxon>Bacillota</taxon>
        <taxon>Bacilli</taxon>
        <taxon>Bacillales</taxon>
        <taxon>Paenibacillaceae</taxon>
        <taxon>Paenibacillus</taxon>
    </lineage>
</organism>